<name>A0A9P8S5L7_9HYPO</name>
<protein>
    <submittedName>
        <fullName evidence="1">Uncharacterized protein</fullName>
    </submittedName>
</protein>
<evidence type="ECO:0000313" key="1">
    <source>
        <dbReference type="EMBL" id="KAH0595424.1"/>
    </source>
</evidence>
<reference evidence="1 2" key="1">
    <citation type="submission" date="2020-07" db="EMBL/GenBank/DDBJ databases">
        <title>Metarhizium humberi genome.</title>
        <authorList>
            <person name="Lysoe E."/>
        </authorList>
    </citation>
    <scope>NUCLEOTIDE SEQUENCE [LARGE SCALE GENOMIC DNA]</scope>
    <source>
        <strain evidence="1 2">ESALQ1638</strain>
    </source>
</reference>
<evidence type="ECO:0000313" key="2">
    <source>
        <dbReference type="Proteomes" id="UP000764110"/>
    </source>
</evidence>
<keyword evidence="2" id="KW-1185">Reference proteome</keyword>
<dbReference type="EMBL" id="JACEFI010000012">
    <property type="protein sequence ID" value="KAH0595424.1"/>
    <property type="molecule type" value="Genomic_DNA"/>
</dbReference>
<proteinExistence type="predicted"/>
<dbReference type="AlphaFoldDB" id="A0A9P8S5L7"/>
<sequence>MTPEPQSAWRSVWHIIQVHLNSTSTHSHAPPGFDHALYWVCKSQESPERRLLEHSVFAWVALISNQIVRKGFNQLLPKDEKALLKNVRKLRPSAATKERIRQIFARKQRQEQLKEAGLGWLLDFEHAPTQSQKQKRSEAQEEVPNHIASPEKMETLVSAGHDLDLGHPLLEHLLHVFHPRMCDRIVQKNGHVEVGIYYDAHLKKFLLNIRVLRESIPHLAIRLFGCCLAETSTGWVLQVEQGPDVNLGGNGHLRLSRASVDAVGLFIGTPIPELVDRGNETTTLLSLYVWGTPKSNGLIQIEAPVDRLCSIVSKLWPQLH</sequence>
<comment type="caution">
    <text evidence="1">The sequence shown here is derived from an EMBL/GenBank/DDBJ whole genome shotgun (WGS) entry which is preliminary data.</text>
</comment>
<accession>A0A9P8S5L7</accession>
<gene>
    <name evidence="1" type="ORF">MHUMG1_06599</name>
</gene>
<dbReference type="Proteomes" id="UP000764110">
    <property type="component" value="Unassembled WGS sequence"/>
</dbReference>
<organism evidence="1 2">
    <name type="scientific">Metarhizium humberi</name>
    <dbReference type="NCBI Taxonomy" id="2596975"/>
    <lineage>
        <taxon>Eukaryota</taxon>
        <taxon>Fungi</taxon>
        <taxon>Dikarya</taxon>
        <taxon>Ascomycota</taxon>
        <taxon>Pezizomycotina</taxon>
        <taxon>Sordariomycetes</taxon>
        <taxon>Hypocreomycetidae</taxon>
        <taxon>Hypocreales</taxon>
        <taxon>Clavicipitaceae</taxon>
        <taxon>Metarhizium</taxon>
    </lineage>
</organism>